<sequence>MNKLWPDDFEVSLEGAKRSVAKSDSDLFDFGPLSLYFEHRILAHIVATTLIPRKGSLFNISTRDVFVLYYLLRKYRINWAVFFKEYMLESVEDPNAFVSFLYGLLISHILVDHLVDISMFTPVVINTTYDSRTFSSLGYVEVENNWVKKDSVKARAETIKPTKISAESAALLMQNHDELKICLLAVECGLETLHDAVEKVFRQQKDTSTNMGKLRIAMTKIKQEGITTFSKLIQQIDSLKSGVSSSNNNLAVTVQTPYSSLSRNVKRSYNSFC</sequence>
<protein>
    <submittedName>
        <fullName evidence="1">Uncharacterized protein</fullName>
    </submittedName>
</protein>
<name>A0AAV9KZR3_9SOLN</name>
<dbReference type="Proteomes" id="UP001311915">
    <property type="component" value="Unassembled WGS sequence"/>
</dbReference>
<evidence type="ECO:0000313" key="1">
    <source>
        <dbReference type="EMBL" id="KAK4718095.1"/>
    </source>
</evidence>
<dbReference type="EMBL" id="JAWPEI010000008">
    <property type="protein sequence ID" value="KAK4718095.1"/>
    <property type="molecule type" value="Genomic_DNA"/>
</dbReference>
<evidence type="ECO:0000313" key="2">
    <source>
        <dbReference type="Proteomes" id="UP001311915"/>
    </source>
</evidence>
<gene>
    <name evidence="1" type="ORF">R3W88_016433</name>
</gene>
<proteinExistence type="predicted"/>
<dbReference type="AlphaFoldDB" id="A0AAV9KZR3"/>
<organism evidence="1 2">
    <name type="scientific">Solanum pinnatisectum</name>
    <name type="common">tansyleaf nightshade</name>
    <dbReference type="NCBI Taxonomy" id="50273"/>
    <lineage>
        <taxon>Eukaryota</taxon>
        <taxon>Viridiplantae</taxon>
        <taxon>Streptophyta</taxon>
        <taxon>Embryophyta</taxon>
        <taxon>Tracheophyta</taxon>
        <taxon>Spermatophyta</taxon>
        <taxon>Magnoliopsida</taxon>
        <taxon>eudicotyledons</taxon>
        <taxon>Gunneridae</taxon>
        <taxon>Pentapetalae</taxon>
        <taxon>asterids</taxon>
        <taxon>lamiids</taxon>
        <taxon>Solanales</taxon>
        <taxon>Solanaceae</taxon>
        <taxon>Solanoideae</taxon>
        <taxon>Solaneae</taxon>
        <taxon>Solanum</taxon>
    </lineage>
</organism>
<keyword evidence="2" id="KW-1185">Reference proteome</keyword>
<comment type="caution">
    <text evidence="1">The sequence shown here is derived from an EMBL/GenBank/DDBJ whole genome shotgun (WGS) entry which is preliminary data.</text>
</comment>
<reference evidence="1 2" key="1">
    <citation type="submission" date="2023-10" db="EMBL/GenBank/DDBJ databases">
        <title>Genome-Wide Identification Analysis in wild type Solanum Pinnatisectum Reveals Some Genes Defensing Phytophthora Infestans.</title>
        <authorList>
            <person name="Sun C."/>
        </authorList>
    </citation>
    <scope>NUCLEOTIDE SEQUENCE [LARGE SCALE GENOMIC DNA]</scope>
    <source>
        <strain evidence="1">LQN</strain>
        <tissue evidence="1">Leaf</tissue>
    </source>
</reference>
<accession>A0AAV9KZR3</accession>